<keyword evidence="4" id="KW-1003">Cell membrane</keyword>
<dbReference type="Pfam" id="PF01594">
    <property type="entry name" value="AI-2E_transport"/>
    <property type="match status" value="1"/>
</dbReference>
<keyword evidence="5 8" id="KW-0812">Transmembrane</keyword>
<keyword evidence="3" id="KW-0813">Transport</keyword>
<dbReference type="PANTHER" id="PTHR21716">
    <property type="entry name" value="TRANSMEMBRANE PROTEIN"/>
    <property type="match status" value="1"/>
</dbReference>
<comment type="similarity">
    <text evidence="2">Belongs to the autoinducer-2 exporter (AI-2E) (TC 2.A.86) family.</text>
</comment>
<accession>A0A2N0VJH6</accession>
<reference evidence="9 10" key="1">
    <citation type="submission" date="2017-11" db="EMBL/GenBank/DDBJ databases">
        <title>Rhodohalobacter 15182 sp. nov., isolated from a salt lake.</title>
        <authorList>
            <person name="Han S."/>
        </authorList>
    </citation>
    <scope>NUCLEOTIDE SEQUENCE [LARGE SCALE GENOMIC DNA]</scope>
    <source>
        <strain evidence="9 10">15182</strain>
    </source>
</reference>
<feature type="transmembrane region" description="Helical" evidence="8">
    <location>
        <begin position="71"/>
        <end position="96"/>
    </location>
</feature>
<feature type="transmembrane region" description="Helical" evidence="8">
    <location>
        <begin position="274"/>
        <end position="290"/>
    </location>
</feature>
<dbReference type="RefSeq" id="WP_101071620.1">
    <property type="nucleotide sequence ID" value="NZ_PISP01000001.1"/>
</dbReference>
<keyword evidence="6 8" id="KW-1133">Transmembrane helix</keyword>
<evidence type="ECO:0000256" key="4">
    <source>
        <dbReference type="ARBA" id="ARBA00022475"/>
    </source>
</evidence>
<keyword evidence="10" id="KW-1185">Reference proteome</keyword>
<evidence type="ECO:0000256" key="6">
    <source>
        <dbReference type="ARBA" id="ARBA00022989"/>
    </source>
</evidence>
<dbReference type="OrthoDB" id="9793390at2"/>
<evidence type="ECO:0000256" key="3">
    <source>
        <dbReference type="ARBA" id="ARBA00022448"/>
    </source>
</evidence>
<dbReference type="GO" id="GO:0005886">
    <property type="term" value="C:plasma membrane"/>
    <property type="evidence" value="ECO:0007669"/>
    <property type="project" value="UniProtKB-SubCell"/>
</dbReference>
<evidence type="ECO:0000256" key="8">
    <source>
        <dbReference type="SAM" id="Phobius"/>
    </source>
</evidence>
<feature type="transmembrane region" description="Helical" evidence="8">
    <location>
        <begin position="41"/>
        <end position="59"/>
    </location>
</feature>
<evidence type="ECO:0000313" key="10">
    <source>
        <dbReference type="Proteomes" id="UP000233398"/>
    </source>
</evidence>
<proteinExistence type="inferred from homology"/>
<feature type="transmembrane region" description="Helical" evidence="8">
    <location>
        <begin position="239"/>
        <end position="267"/>
    </location>
</feature>
<protein>
    <submittedName>
        <fullName evidence="9">AI-2E family transporter</fullName>
    </submittedName>
</protein>
<comment type="subcellular location">
    <subcellularLocation>
        <location evidence="1">Cell membrane</location>
        <topology evidence="1">Multi-pass membrane protein</topology>
    </subcellularLocation>
</comment>
<feature type="transmembrane region" description="Helical" evidence="8">
    <location>
        <begin position="211"/>
        <end position="233"/>
    </location>
</feature>
<sequence>MLNESNFRIQKSDLYPFWLKAPLILIGLCLLVLILSYGRFILMPLAFAALFSMLLNPVIKRLESWKLGRVISILLALTIITVLLSVVIALITVQLIQFSDSLPDIADKIKNTSYTGIHLLEGMTGISEDRLTEYIKNGLKTLFETGGEFMSSMAEATKGTLIFLSLLPIFIFFMLYYKKMYRTFIEKTFEKSHNSEIDSVIKRVQTVTQNYLVGVFIVIGIIAALNTIGLLIIGLEYAIFFAVFASFLAIIPYVGSLLGALPAVLYATLTGDSFLLPLLVILVFVTVQIFEGNFITPKIIGSKVSINPFVAVIALLIGAEIWGIAGMILFIPLIGILRVGFSQVQVLKPYGYLLGNIIDYEESDQKKD</sequence>
<dbReference type="InterPro" id="IPR002549">
    <property type="entry name" value="AI-2E-like"/>
</dbReference>
<dbReference type="AlphaFoldDB" id="A0A2N0VJH6"/>
<gene>
    <name evidence="9" type="ORF">CWD77_02345</name>
</gene>
<organism evidence="9 10">
    <name type="scientific">Rhodohalobacter barkolensis</name>
    <dbReference type="NCBI Taxonomy" id="2053187"/>
    <lineage>
        <taxon>Bacteria</taxon>
        <taxon>Pseudomonadati</taxon>
        <taxon>Balneolota</taxon>
        <taxon>Balneolia</taxon>
        <taxon>Balneolales</taxon>
        <taxon>Balneolaceae</taxon>
        <taxon>Rhodohalobacter</taxon>
    </lineage>
</organism>
<keyword evidence="7 8" id="KW-0472">Membrane</keyword>
<name>A0A2N0VJH6_9BACT</name>
<feature type="transmembrane region" description="Helical" evidence="8">
    <location>
        <begin position="17"/>
        <end position="35"/>
    </location>
</feature>
<evidence type="ECO:0000256" key="7">
    <source>
        <dbReference type="ARBA" id="ARBA00023136"/>
    </source>
</evidence>
<evidence type="ECO:0000313" key="9">
    <source>
        <dbReference type="EMBL" id="PKD44329.1"/>
    </source>
</evidence>
<dbReference type="EMBL" id="PISP01000001">
    <property type="protein sequence ID" value="PKD44329.1"/>
    <property type="molecule type" value="Genomic_DNA"/>
</dbReference>
<dbReference type="Proteomes" id="UP000233398">
    <property type="component" value="Unassembled WGS sequence"/>
</dbReference>
<feature type="transmembrane region" description="Helical" evidence="8">
    <location>
        <begin position="159"/>
        <end position="177"/>
    </location>
</feature>
<evidence type="ECO:0000256" key="5">
    <source>
        <dbReference type="ARBA" id="ARBA00022692"/>
    </source>
</evidence>
<feature type="transmembrane region" description="Helical" evidence="8">
    <location>
        <begin position="310"/>
        <end position="337"/>
    </location>
</feature>
<dbReference type="PANTHER" id="PTHR21716:SF53">
    <property type="entry name" value="PERMEASE PERM-RELATED"/>
    <property type="match status" value="1"/>
</dbReference>
<evidence type="ECO:0000256" key="1">
    <source>
        <dbReference type="ARBA" id="ARBA00004651"/>
    </source>
</evidence>
<evidence type="ECO:0000256" key="2">
    <source>
        <dbReference type="ARBA" id="ARBA00009773"/>
    </source>
</evidence>
<comment type="caution">
    <text evidence="9">The sequence shown here is derived from an EMBL/GenBank/DDBJ whole genome shotgun (WGS) entry which is preliminary data.</text>
</comment>